<protein>
    <submittedName>
        <fullName evidence="2">Uncharacterized protein</fullName>
    </submittedName>
</protein>
<evidence type="ECO:0000313" key="2">
    <source>
        <dbReference type="EMBL" id="VVA17526.1"/>
    </source>
</evidence>
<dbReference type="Proteomes" id="UP000327085">
    <property type="component" value="Chromosome 3"/>
</dbReference>
<organism evidence="2 3">
    <name type="scientific">Prunus dulcis</name>
    <name type="common">Almond</name>
    <name type="synonym">Amygdalus dulcis</name>
    <dbReference type="NCBI Taxonomy" id="3755"/>
    <lineage>
        <taxon>Eukaryota</taxon>
        <taxon>Viridiplantae</taxon>
        <taxon>Streptophyta</taxon>
        <taxon>Embryophyta</taxon>
        <taxon>Tracheophyta</taxon>
        <taxon>Spermatophyta</taxon>
        <taxon>Magnoliopsida</taxon>
        <taxon>eudicotyledons</taxon>
        <taxon>Gunneridae</taxon>
        <taxon>Pentapetalae</taxon>
        <taxon>rosids</taxon>
        <taxon>fabids</taxon>
        <taxon>Rosales</taxon>
        <taxon>Rosaceae</taxon>
        <taxon>Amygdaloideae</taxon>
        <taxon>Amygdaleae</taxon>
        <taxon>Prunus</taxon>
    </lineage>
</organism>
<dbReference type="Gramene" id="VVA17526">
    <property type="protein sequence ID" value="VVA17526"/>
    <property type="gene ID" value="Prudul26B009760"/>
</dbReference>
<dbReference type="InParanoid" id="A0A5E4EQ26"/>
<feature type="compositionally biased region" description="Basic and acidic residues" evidence="1">
    <location>
        <begin position="1"/>
        <end position="14"/>
    </location>
</feature>
<sequence>MAETKRKWVRTRELGEDEGGGCSGIEPLPQPQPQPPHYSISGSALHGSLTAGLLTCAARYEPCFAGACLSNGWLPLESVYVGLIQIGFNYFDQQNLAIPTEL</sequence>
<name>A0A5E4EQ26_PRUDU</name>
<dbReference type="EMBL" id="CABIKO010000025">
    <property type="protein sequence ID" value="VVA17526.1"/>
    <property type="molecule type" value="Genomic_DNA"/>
</dbReference>
<proteinExistence type="predicted"/>
<accession>A0A5E4EQ26</accession>
<feature type="region of interest" description="Disordered" evidence="1">
    <location>
        <begin position="1"/>
        <end position="41"/>
    </location>
</feature>
<evidence type="ECO:0000256" key="1">
    <source>
        <dbReference type="SAM" id="MobiDB-lite"/>
    </source>
</evidence>
<dbReference type="AlphaFoldDB" id="A0A5E4EQ26"/>
<evidence type="ECO:0000313" key="3">
    <source>
        <dbReference type="Proteomes" id="UP000327085"/>
    </source>
</evidence>
<gene>
    <name evidence="2" type="ORF">ALMOND_2B009760</name>
</gene>
<reference evidence="3" key="1">
    <citation type="journal article" date="2020" name="Plant J.">
        <title>Transposons played a major role in the diversification between the closely related almond and peach genomes: results from the almond genome sequence.</title>
        <authorList>
            <person name="Alioto T."/>
            <person name="Alexiou K.G."/>
            <person name="Bardil A."/>
            <person name="Barteri F."/>
            <person name="Castanera R."/>
            <person name="Cruz F."/>
            <person name="Dhingra A."/>
            <person name="Duval H."/>
            <person name="Fernandez I Marti A."/>
            <person name="Frias L."/>
            <person name="Galan B."/>
            <person name="Garcia J.L."/>
            <person name="Howad W."/>
            <person name="Gomez-Garrido J."/>
            <person name="Gut M."/>
            <person name="Julca I."/>
            <person name="Morata J."/>
            <person name="Puigdomenech P."/>
            <person name="Ribeca P."/>
            <person name="Rubio Cabetas M.J."/>
            <person name="Vlasova A."/>
            <person name="Wirthensohn M."/>
            <person name="Garcia-Mas J."/>
            <person name="Gabaldon T."/>
            <person name="Casacuberta J.M."/>
            <person name="Arus P."/>
        </authorList>
    </citation>
    <scope>NUCLEOTIDE SEQUENCE [LARGE SCALE GENOMIC DNA]</scope>
    <source>
        <strain evidence="3">cv. Texas</strain>
    </source>
</reference>